<evidence type="ECO:0000313" key="5">
    <source>
        <dbReference type="Proteomes" id="UP000004994"/>
    </source>
</evidence>
<dbReference type="InterPro" id="IPR012340">
    <property type="entry name" value="NA-bd_OB-fold"/>
</dbReference>
<dbReference type="GO" id="GO:0007004">
    <property type="term" value="P:telomere maintenance via telomerase"/>
    <property type="evidence" value="ECO:0000318"/>
    <property type="project" value="GO_Central"/>
</dbReference>
<evidence type="ECO:0000259" key="3">
    <source>
        <dbReference type="Pfam" id="PF08646"/>
    </source>
</evidence>
<evidence type="ECO:0000256" key="1">
    <source>
        <dbReference type="SAM" id="MobiDB-lite"/>
    </source>
</evidence>
<accession>A0A3Q7IGZ1</accession>
<dbReference type="Proteomes" id="UP000004994">
    <property type="component" value="Chromosome 10"/>
</dbReference>
<evidence type="ECO:0000259" key="2">
    <source>
        <dbReference type="Pfam" id="PF02721"/>
    </source>
</evidence>
<dbReference type="Gene3D" id="2.40.50.140">
    <property type="entry name" value="Nucleic acid-binding proteins"/>
    <property type="match status" value="2"/>
</dbReference>
<feature type="domain" description="Replication protein A 70 kDa DNA-binding subunit B/D first OB fold" evidence="2">
    <location>
        <begin position="36"/>
        <end position="110"/>
    </location>
</feature>
<dbReference type="GO" id="GO:0003684">
    <property type="term" value="F:damaged DNA binding"/>
    <property type="evidence" value="ECO:0000318"/>
    <property type="project" value="GO_Central"/>
</dbReference>
<dbReference type="GO" id="GO:0006289">
    <property type="term" value="P:nucleotide-excision repair"/>
    <property type="evidence" value="ECO:0000318"/>
    <property type="project" value="GO_Central"/>
</dbReference>
<dbReference type="Pfam" id="PF08646">
    <property type="entry name" value="Rep_fac-A_C"/>
    <property type="match status" value="1"/>
</dbReference>
<feature type="compositionally biased region" description="Basic and acidic residues" evidence="1">
    <location>
        <begin position="373"/>
        <end position="399"/>
    </location>
</feature>
<dbReference type="PANTHER" id="PTHR47165:SF4">
    <property type="entry name" value="OS03G0429900 PROTEIN"/>
    <property type="match status" value="1"/>
</dbReference>
<name>A0A3Q7IGZ1_SOLLC</name>
<dbReference type="PaxDb" id="4081-Solyc10g054170.1.1"/>
<dbReference type="GO" id="GO:0006260">
    <property type="term" value="P:DNA replication"/>
    <property type="evidence" value="ECO:0000318"/>
    <property type="project" value="GO_Central"/>
</dbReference>
<dbReference type="STRING" id="4081.A0A3Q7IGZ1"/>
<dbReference type="GO" id="GO:0000724">
    <property type="term" value="P:double-strand break repair via homologous recombination"/>
    <property type="evidence" value="ECO:0000318"/>
    <property type="project" value="GO_Central"/>
</dbReference>
<keyword evidence="5" id="KW-1185">Reference proteome</keyword>
<feature type="region of interest" description="Disordered" evidence="1">
    <location>
        <begin position="373"/>
        <end position="448"/>
    </location>
</feature>
<dbReference type="InterPro" id="IPR013955">
    <property type="entry name" value="Rep_factor-A_C"/>
</dbReference>
<sequence length="448" mass="50888">MTTNAFLAIKISQFYFHPSPLIFGIPPTSLQSYKTLISDLDTSRDNWLIKVRVCRMWEFKNYKRSNEMISLDMILIEEKGTLVYTVIWRNQVNRFHANLREGSLTAIQKIQEDTVNILSNGLQFIKQNIIRSTVNNNTFLTDVVGCICGIGDRESVGSGINVTKITLCGGLWRRILPVPIPPRESGQYIVIVTTTTVKEFRGEITFSTTAASKTYVNLPMANVTSLIQKFATKTIQKQIIESANGRNIPIDEAMFENRMTAQIAEIDNFVNWHYISSNLCNNKIEPTDCVYRYHKCGKKCDFPLRYKIHIKVKVNGGEANLVLFNGVAEKLLDTSAFKLLNRSTHDDKDVPSQIESLCSKDIDQLLKKEIAKSQEHVAEGSHNNDSEEYLDEGKGEMKDINAPNEWKSDGSKTSDFTRIRSGGCTRTHFEEKSLNSKTKKEEKRIHRG</sequence>
<organism evidence="4">
    <name type="scientific">Solanum lycopersicum</name>
    <name type="common">Tomato</name>
    <name type="synonym">Lycopersicon esculentum</name>
    <dbReference type="NCBI Taxonomy" id="4081"/>
    <lineage>
        <taxon>Eukaryota</taxon>
        <taxon>Viridiplantae</taxon>
        <taxon>Streptophyta</taxon>
        <taxon>Embryophyta</taxon>
        <taxon>Tracheophyta</taxon>
        <taxon>Spermatophyta</taxon>
        <taxon>Magnoliopsida</taxon>
        <taxon>eudicotyledons</taxon>
        <taxon>Gunneridae</taxon>
        <taxon>Pentapetalae</taxon>
        <taxon>asterids</taxon>
        <taxon>lamiids</taxon>
        <taxon>Solanales</taxon>
        <taxon>Solanaceae</taxon>
        <taxon>Solanoideae</taxon>
        <taxon>Solaneae</taxon>
        <taxon>Solanum</taxon>
        <taxon>Solanum subgen. Lycopersicon</taxon>
    </lineage>
</organism>
<reference evidence="4" key="1">
    <citation type="journal article" date="2012" name="Nature">
        <title>The tomato genome sequence provides insights into fleshy fruit evolution.</title>
        <authorList>
            <consortium name="Tomato Genome Consortium"/>
        </authorList>
    </citation>
    <scope>NUCLEOTIDE SEQUENCE [LARGE SCALE GENOMIC DNA]</scope>
    <source>
        <strain evidence="4">cv. Heinz 1706</strain>
    </source>
</reference>
<dbReference type="Pfam" id="PF02721">
    <property type="entry name" value="DUF223"/>
    <property type="match status" value="1"/>
</dbReference>
<proteinExistence type="predicted"/>
<dbReference type="SUPFAM" id="SSF50249">
    <property type="entry name" value="Nucleic acid-binding proteins"/>
    <property type="match status" value="2"/>
</dbReference>
<feature type="compositionally biased region" description="Basic and acidic residues" evidence="1">
    <location>
        <begin position="406"/>
        <end position="418"/>
    </location>
</feature>
<protein>
    <submittedName>
        <fullName evidence="4">Uncharacterized protein</fullName>
    </submittedName>
</protein>
<dbReference type="GO" id="GO:0051321">
    <property type="term" value="P:meiotic cell cycle"/>
    <property type="evidence" value="ECO:0000318"/>
    <property type="project" value="GO_Central"/>
</dbReference>
<dbReference type="InParanoid" id="A0A3Q7IGZ1"/>
<dbReference type="InterPro" id="IPR003871">
    <property type="entry name" value="RFA1B/D_OB_1st"/>
</dbReference>
<reference evidence="4" key="2">
    <citation type="submission" date="2019-01" db="UniProtKB">
        <authorList>
            <consortium name="EnsemblPlants"/>
        </authorList>
    </citation>
    <scope>IDENTIFICATION</scope>
    <source>
        <strain evidence="4">cv. Heinz 1706</strain>
    </source>
</reference>
<dbReference type="GO" id="GO:0043047">
    <property type="term" value="F:single-stranded telomeric DNA binding"/>
    <property type="evidence" value="ECO:0000318"/>
    <property type="project" value="GO_Central"/>
</dbReference>
<dbReference type="PANTHER" id="PTHR47165">
    <property type="entry name" value="OS03G0429900 PROTEIN"/>
    <property type="match status" value="1"/>
</dbReference>
<dbReference type="OMA" id="WKIVETE"/>
<dbReference type="GO" id="GO:0005662">
    <property type="term" value="C:DNA replication factor A complex"/>
    <property type="evidence" value="ECO:0000318"/>
    <property type="project" value="GO_Central"/>
</dbReference>
<dbReference type="Gramene" id="Solyc10g054270.2.1">
    <property type="protein sequence ID" value="Solyc10g054270.2.1"/>
    <property type="gene ID" value="Solyc10g054270.2"/>
</dbReference>
<dbReference type="EnsemblPlants" id="Solyc10g054270.2.1">
    <property type="protein sequence ID" value="Solyc10g054270.2.1"/>
    <property type="gene ID" value="Solyc10g054270.2"/>
</dbReference>
<evidence type="ECO:0000313" key="4">
    <source>
        <dbReference type="EnsemblPlants" id="Solyc10g054270.2.1"/>
    </source>
</evidence>
<feature type="compositionally biased region" description="Basic and acidic residues" evidence="1">
    <location>
        <begin position="427"/>
        <end position="448"/>
    </location>
</feature>
<feature type="domain" description="Replication factor A C-terminal" evidence="3">
    <location>
        <begin position="274"/>
        <end position="362"/>
    </location>
</feature>
<dbReference type="AlphaFoldDB" id="A0A3Q7IGZ1"/>